<comment type="caution">
    <text evidence="1">The sequence shown here is derived from an EMBL/GenBank/DDBJ whole genome shotgun (WGS) entry which is preliminary data.</text>
</comment>
<accession>A0A149UTY3</accession>
<dbReference type="EMBL" id="LHZY01000026">
    <property type="protein sequence ID" value="KXV71417.1"/>
    <property type="molecule type" value="Genomic_DNA"/>
</dbReference>
<evidence type="ECO:0000313" key="2">
    <source>
        <dbReference type="Proteomes" id="UP000075312"/>
    </source>
</evidence>
<proteinExistence type="predicted"/>
<dbReference type="AlphaFoldDB" id="A0A149UTY3"/>
<sequence>MCAGFETSKPGSFEEYWQVHDGEDAIACSFNCYAENREANARLIAAAPELYEALNDLIASVKSRELYEMQGEAEKAEAVLAKARGETP</sequence>
<evidence type="ECO:0000313" key="1">
    <source>
        <dbReference type="EMBL" id="KXV71417.1"/>
    </source>
</evidence>
<name>A0A149UTY3_9PROT</name>
<dbReference type="PATRIC" id="fig|178900.6.peg.2639"/>
<reference evidence="1 2" key="1">
    <citation type="submission" date="2015-06" db="EMBL/GenBank/DDBJ databases">
        <title>Improved classification and identification of acetic acid bacteria using matrix-assisted laser desorption/ionization time-of-flight mass spectrometry; Gluconobacter nephelii and Gluconobacter uchimurae are later heterotypic synonyms of Gluconobacter japonicus and Gluconobacter oxydans, respectively.</title>
        <authorList>
            <person name="Li L."/>
            <person name="Cleenwerck I."/>
            <person name="De Vuyst L."/>
            <person name="Vandamme P."/>
        </authorList>
    </citation>
    <scope>NUCLEOTIDE SEQUENCE [LARGE SCALE GENOMIC DNA]</scope>
    <source>
        <strain evidence="1 2">LMG 1608</strain>
    </source>
</reference>
<organism evidence="1 2">
    <name type="scientific">Acetobacter cerevisiae</name>
    <dbReference type="NCBI Taxonomy" id="178900"/>
    <lineage>
        <taxon>Bacteria</taxon>
        <taxon>Pseudomonadati</taxon>
        <taxon>Pseudomonadota</taxon>
        <taxon>Alphaproteobacteria</taxon>
        <taxon>Acetobacterales</taxon>
        <taxon>Acetobacteraceae</taxon>
        <taxon>Acetobacter</taxon>
    </lineage>
</organism>
<dbReference type="Proteomes" id="UP000075312">
    <property type="component" value="Unassembled WGS sequence"/>
</dbReference>
<protein>
    <submittedName>
        <fullName evidence="1">Uncharacterized protein</fullName>
    </submittedName>
</protein>
<gene>
    <name evidence="1" type="ORF">AD952_09250</name>
</gene>